<evidence type="ECO:0000313" key="1">
    <source>
        <dbReference type="EMBL" id="KAJ8120565.1"/>
    </source>
</evidence>
<dbReference type="Proteomes" id="UP001153334">
    <property type="component" value="Unassembled WGS sequence"/>
</dbReference>
<dbReference type="EMBL" id="JAPESX010000593">
    <property type="protein sequence ID" value="KAJ8120565.1"/>
    <property type="molecule type" value="Genomic_DNA"/>
</dbReference>
<comment type="caution">
    <text evidence="1">The sequence shown here is derived from an EMBL/GenBank/DDBJ whole genome shotgun (WGS) entry which is preliminary data.</text>
</comment>
<sequence>MDANEQGEGLGPNIELDYELVLRNDVPTQIVDSAAASVQTQISEVRKWLKPTDYLSPGNEFMKHLHSHVPGTGSWLSESPAFQSWTTPDKPNCLAVRGVAGSGKSVLAASTIHQLQEAEPHVPVLFFFFRQIVEKNHSARYMIRDFASQLLPYSPSLILRLCELRKSNRVEGNEHGLLLDALTRSLHGIEKAYIVVDALDEMDDQDFIMIDRLAQLGNREGSKVKVLFTSRPIPRIEETMRALQVPHVRVDSTMTYPDVAKYVTVSISSLDTTLSPEKEDRVKQAICERARGLFLHARLMTDTLTEGLQTGRITEATLPESLDRLPYNLIDVYEEMLKEHSKRSGVDAEQQARILTCVVHASRPLRLIELGSLVARIIGSGDLKEGKALVRASCGRLLEILDDETVSIIHHSFTEFLHDETRASRAGSFPVLDEVAAHAMLTRLSLQYLDYCPLLGRGRDSPDRTYHGRSWVYDESERRKQVLQDLLHGRSPLSYAAEKGHFQIAEYLLKHGAIPDEDNEGALTPMHYAACHGHADIVKLLIDSGISPLIQKMKENASHRHKAKTALQFAFERGHGAVLDIMLPLVPASQANQCLHWAKKADHMEMVLKTGNANVDSYYRGQTMLFRAAERCDLEAIQVLLRYGADPNKRCGESLTIDEYGNVTSESDDFPQGPTPIHAFAGYFDMPSLVGDGDIEKAQQCLEALISQGAQIDARANDANGMQWRRNKGKEEGHLTALHYAVRKQEDHGLGPWFYQDTQEILVKLLLEAGADPNARSRLGRNCIHFADPQLPHLIDLLVAGGADVNATDVNDQTPLLALLSPNGLHDVTNPNVEVFQKLIQNGADISLCSTDGNTALHMVFMSLSKFKSRDIPFLLSLVSSRDDFNKKNNAGLVPLLVYNIPKYEVPRSKDGEEILNAMIQKARRAWTSSSSFFV</sequence>
<reference evidence="1" key="1">
    <citation type="submission" date="2022-11" db="EMBL/GenBank/DDBJ databases">
        <title>Genome Sequence of Nemania bipapillata.</title>
        <authorList>
            <person name="Buettner E."/>
        </authorList>
    </citation>
    <scope>NUCLEOTIDE SEQUENCE</scope>
    <source>
        <strain evidence="1">CP14</strain>
    </source>
</reference>
<accession>A0ACC2IZE1</accession>
<gene>
    <name evidence="1" type="ORF">ONZ43_g2754</name>
</gene>
<organism evidence="1 2">
    <name type="scientific">Nemania bipapillata</name>
    <dbReference type="NCBI Taxonomy" id="110536"/>
    <lineage>
        <taxon>Eukaryota</taxon>
        <taxon>Fungi</taxon>
        <taxon>Dikarya</taxon>
        <taxon>Ascomycota</taxon>
        <taxon>Pezizomycotina</taxon>
        <taxon>Sordariomycetes</taxon>
        <taxon>Xylariomycetidae</taxon>
        <taxon>Xylariales</taxon>
        <taxon>Xylariaceae</taxon>
        <taxon>Nemania</taxon>
    </lineage>
</organism>
<keyword evidence="2" id="KW-1185">Reference proteome</keyword>
<evidence type="ECO:0000313" key="2">
    <source>
        <dbReference type="Proteomes" id="UP001153334"/>
    </source>
</evidence>
<protein>
    <submittedName>
        <fullName evidence="1">Uncharacterized protein</fullName>
    </submittedName>
</protein>
<proteinExistence type="predicted"/>
<name>A0ACC2IZE1_9PEZI</name>